<keyword evidence="12 16" id="KW-1133">Transmembrane helix</keyword>
<dbReference type="RefSeq" id="WP_142897681.1">
    <property type="nucleotide sequence ID" value="NZ_ML660057.1"/>
</dbReference>
<evidence type="ECO:0000256" key="5">
    <source>
        <dbReference type="ARBA" id="ARBA00022519"/>
    </source>
</evidence>
<feature type="transmembrane region" description="Helical" evidence="16">
    <location>
        <begin position="193"/>
        <end position="216"/>
    </location>
</feature>
<reference evidence="19 20" key="1">
    <citation type="submission" date="2019-06" db="EMBL/GenBank/DDBJ databases">
        <title>Whole genome sequence for Rhodospirillaceae sp. R148.</title>
        <authorList>
            <person name="Wang G."/>
        </authorList>
    </citation>
    <scope>NUCLEOTIDE SEQUENCE [LARGE SCALE GENOMIC DNA]</scope>
    <source>
        <strain evidence="19 20">R148</strain>
    </source>
</reference>
<feature type="region of interest" description="Disordered" evidence="15">
    <location>
        <begin position="455"/>
        <end position="485"/>
    </location>
</feature>
<dbReference type="InterPro" id="IPR005467">
    <property type="entry name" value="His_kinase_dom"/>
</dbReference>
<dbReference type="PROSITE" id="PS50885">
    <property type="entry name" value="HAMP"/>
    <property type="match status" value="1"/>
</dbReference>
<evidence type="ECO:0000256" key="9">
    <source>
        <dbReference type="ARBA" id="ARBA00022741"/>
    </source>
</evidence>
<evidence type="ECO:0000259" key="18">
    <source>
        <dbReference type="PROSITE" id="PS50885"/>
    </source>
</evidence>
<dbReference type="Proteomes" id="UP000315252">
    <property type="component" value="Unassembled WGS sequence"/>
</dbReference>
<dbReference type="SMART" id="SM00304">
    <property type="entry name" value="HAMP"/>
    <property type="match status" value="1"/>
</dbReference>
<dbReference type="CDD" id="cd06225">
    <property type="entry name" value="HAMP"/>
    <property type="match status" value="1"/>
</dbReference>
<keyword evidence="9" id="KW-0547">Nucleotide-binding</keyword>
<comment type="catalytic activity">
    <reaction evidence="1">
        <text>ATP + protein L-histidine = ADP + protein N-phospho-L-histidine.</text>
        <dbReference type="EC" id="2.7.13.3"/>
    </reaction>
</comment>
<evidence type="ECO:0000256" key="15">
    <source>
        <dbReference type="SAM" id="MobiDB-lite"/>
    </source>
</evidence>
<dbReference type="Pfam" id="PF02518">
    <property type="entry name" value="HATPase_c"/>
    <property type="match status" value="1"/>
</dbReference>
<protein>
    <recommendedName>
        <fullName evidence="3">histidine kinase</fullName>
        <ecNumber evidence="3">2.7.13.3</ecNumber>
    </recommendedName>
</protein>
<evidence type="ECO:0000256" key="6">
    <source>
        <dbReference type="ARBA" id="ARBA00022553"/>
    </source>
</evidence>
<evidence type="ECO:0000256" key="14">
    <source>
        <dbReference type="ARBA" id="ARBA00023136"/>
    </source>
</evidence>
<dbReference type="Gene3D" id="6.10.340.10">
    <property type="match status" value="1"/>
</dbReference>
<dbReference type="InterPro" id="IPR004358">
    <property type="entry name" value="Sig_transdc_His_kin-like_C"/>
</dbReference>
<sequence>MKRLFPQSLAGQMIVLLLLALVVSHVVSAFIFEDERRASVRNAVREEAITAIATSTKLLLDTPVEARKRVVRQVSSRRLRYWFSNASAIGPDRELRLSLKDRDRLAGLLENAVPEVQVAVTERPRFFRWAKQQRKRDLAGDQWAERDRGDKPRKDHTHDWPGPPGFGLLASMRLPDGSWLNAATVVPGAATAWQWPALVSMVVMAVLIALIAVVMARRIARPVTRLVTAADRFGRGEDFPPLPEDGPPELRRMTASFNAMRTRLQRYVEDKTRLLAAVSHDLRTPITSMRLRAEFIENEETRMKMIEALEEMERITDATLAFAREDAVQEDTRTLDLAALLGSLCDDLRDLGKEVECAPGERLPYPCRPVALKRALRNLIENAVIYGDRARVRIERSEDSLSIVIEDDGPGIPEEAFERVFKPFERMEESRNRETGGIGLGLSIARSILRSHGGDVTLRNRPARNQSAHNRSPGGLTATASLPKI</sequence>
<keyword evidence="7" id="KW-0808">Transferase</keyword>
<dbReference type="InterPro" id="IPR036097">
    <property type="entry name" value="HisK_dim/P_sf"/>
</dbReference>
<dbReference type="InterPro" id="IPR036890">
    <property type="entry name" value="HATPase_C_sf"/>
</dbReference>
<dbReference type="OrthoDB" id="9804645at2"/>
<dbReference type="AlphaFoldDB" id="A0A545TM72"/>
<keyword evidence="8 16" id="KW-0812">Transmembrane</keyword>
<feature type="region of interest" description="Disordered" evidence="15">
    <location>
        <begin position="138"/>
        <end position="162"/>
    </location>
</feature>
<evidence type="ECO:0000256" key="1">
    <source>
        <dbReference type="ARBA" id="ARBA00000085"/>
    </source>
</evidence>
<dbReference type="EC" id="2.7.13.3" evidence="3"/>
<dbReference type="SMART" id="SM00387">
    <property type="entry name" value="HATPase_c"/>
    <property type="match status" value="1"/>
</dbReference>
<keyword evidence="11" id="KW-0067">ATP-binding</keyword>
<gene>
    <name evidence="19" type="ORF">FKG95_17420</name>
</gene>
<feature type="domain" description="Histidine kinase" evidence="17">
    <location>
        <begin position="277"/>
        <end position="485"/>
    </location>
</feature>
<dbReference type="GO" id="GO:0005886">
    <property type="term" value="C:plasma membrane"/>
    <property type="evidence" value="ECO:0007669"/>
    <property type="project" value="UniProtKB-SubCell"/>
</dbReference>
<keyword evidence="20" id="KW-1185">Reference proteome</keyword>
<dbReference type="InterPro" id="IPR003594">
    <property type="entry name" value="HATPase_dom"/>
</dbReference>
<feature type="domain" description="HAMP" evidence="18">
    <location>
        <begin position="217"/>
        <end position="269"/>
    </location>
</feature>
<evidence type="ECO:0000256" key="4">
    <source>
        <dbReference type="ARBA" id="ARBA00022475"/>
    </source>
</evidence>
<keyword evidence="4" id="KW-1003">Cell membrane</keyword>
<dbReference type="GO" id="GO:0005524">
    <property type="term" value="F:ATP binding"/>
    <property type="evidence" value="ECO:0007669"/>
    <property type="project" value="UniProtKB-KW"/>
</dbReference>
<evidence type="ECO:0000256" key="3">
    <source>
        <dbReference type="ARBA" id="ARBA00012438"/>
    </source>
</evidence>
<evidence type="ECO:0000256" key="16">
    <source>
        <dbReference type="SAM" id="Phobius"/>
    </source>
</evidence>
<dbReference type="PRINTS" id="PR00344">
    <property type="entry name" value="BCTRLSENSOR"/>
</dbReference>
<dbReference type="PANTHER" id="PTHR44936">
    <property type="entry name" value="SENSOR PROTEIN CREC"/>
    <property type="match status" value="1"/>
</dbReference>
<dbReference type="SMART" id="SM00388">
    <property type="entry name" value="HisKA"/>
    <property type="match status" value="1"/>
</dbReference>
<dbReference type="InterPro" id="IPR050980">
    <property type="entry name" value="2C_sensor_his_kinase"/>
</dbReference>
<dbReference type="PROSITE" id="PS50109">
    <property type="entry name" value="HIS_KIN"/>
    <property type="match status" value="1"/>
</dbReference>
<dbReference type="InterPro" id="IPR003661">
    <property type="entry name" value="HisK_dim/P_dom"/>
</dbReference>
<evidence type="ECO:0000256" key="2">
    <source>
        <dbReference type="ARBA" id="ARBA00004429"/>
    </source>
</evidence>
<dbReference type="Pfam" id="PF00672">
    <property type="entry name" value="HAMP"/>
    <property type="match status" value="1"/>
</dbReference>
<dbReference type="PANTHER" id="PTHR44936:SF5">
    <property type="entry name" value="SENSOR HISTIDINE KINASE ENVZ"/>
    <property type="match status" value="1"/>
</dbReference>
<dbReference type="CDD" id="cd00082">
    <property type="entry name" value="HisKA"/>
    <property type="match status" value="1"/>
</dbReference>
<evidence type="ECO:0000256" key="10">
    <source>
        <dbReference type="ARBA" id="ARBA00022777"/>
    </source>
</evidence>
<evidence type="ECO:0000256" key="8">
    <source>
        <dbReference type="ARBA" id="ARBA00022692"/>
    </source>
</evidence>
<proteinExistence type="predicted"/>
<organism evidence="19 20">
    <name type="scientific">Denitrobaculum tricleocarpae</name>
    <dbReference type="NCBI Taxonomy" id="2591009"/>
    <lineage>
        <taxon>Bacteria</taxon>
        <taxon>Pseudomonadati</taxon>
        <taxon>Pseudomonadota</taxon>
        <taxon>Alphaproteobacteria</taxon>
        <taxon>Rhodospirillales</taxon>
        <taxon>Rhodospirillaceae</taxon>
        <taxon>Denitrobaculum</taxon>
    </lineage>
</organism>
<evidence type="ECO:0000313" key="19">
    <source>
        <dbReference type="EMBL" id="TQV78347.1"/>
    </source>
</evidence>
<evidence type="ECO:0000259" key="17">
    <source>
        <dbReference type="PROSITE" id="PS50109"/>
    </source>
</evidence>
<name>A0A545TM72_9PROT</name>
<evidence type="ECO:0000313" key="20">
    <source>
        <dbReference type="Proteomes" id="UP000315252"/>
    </source>
</evidence>
<dbReference type="InterPro" id="IPR003660">
    <property type="entry name" value="HAMP_dom"/>
</dbReference>
<evidence type="ECO:0000256" key="11">
    <source>
        <dbReference type="ARBA" id="ARBA00022840"/>
    </source>
</evidence>
<keyword evidence="14 16" id="KW-0472">Membrane</keyword>
<dbReference type="Gene3D" id="1.10.287.130">
    <property type="match status" value="1"/>
</dbReference>
<comment type="caution">
    <text evidence="19">The sequence shown here is derived from an EMBL/GenBank/DDBJ whole genome shotgun (WGS) entry which is preliminary data.</text>
</comment>
<keyword evidence="5" id="KW-0997">Cell inner membrane</keyword>
<dbReference type="SUPFAM" id="SSF158472">
    <property type="entry name" value="HAMP domain-like"/>
    <property type="match status" value="1"/>
</dbReference>
<dbReference type="Pfam" id="PF00512">
    <property type="entry name" value="HisKA"/>
    <property type="match status" value="1"/>
</dbReference>
<comment type="subcellular location">
    <subcellularLocation>
        <location evidence="2">Cell inner membrane</location>
        <topology evidence="2">Multi-pass membrane protein</topology>
    </subcellularLocation>
</comment>
<evidence type="ECO:0000256" key="7">
    <source>
        <dbReference type="ARBA" id="ARBA00022679"/>
    </source>
</evidence>
<keyword evidence="13" id="KW-0902">Two-component regulatory system</keyword>
<feature type="compositionally biased region" description="Basic and acidic residues" evidence="15">
    <location>
        <begin position="138"/>
        <end position="159"/>
    </location>
</feature>
<dbReference type="SUPFAM" id="SSF55874">
    <property type="entry name" value="ATPase domain of HSP90 chaperone/DNA topoisomerase II/histidine kinase"/>
    <property type="match status" value="1"/>
</dbReference>
<dbReference type="SUPFAM" id="SSF47384">
    <property type="entry name" value="Homodimeric domain of signal transducing histidine kinase"/>
    <property type="match status" value="1"/>
</dbReference>
<dbReference type="GO" id="GO:0000155">
    <property type="term" value="F:phosphorelay sensor kinase activity"/>
    <property type="evidence" value="ECO:0007669"/>
    <property type="project" value="InterPro"/>
</dbReference>
<dbReference type="EMBL" id="VHSH01000006">
    <property type="protein sequence ID" value="TQV78347.1"/>
    <property type="molecule type" value="Genomic_DNA"/>
</dbReference>
<accession>A0A545TM72</accession>
<dbReference type="Gene3D" id="3.30.565.10">
    <property type="entry name" value="Histidine kinase-like ATPase, C-terminal domain"/>
    <property type="match status" value="1"/>
</dbReference>
<keyword evidence="10" id="KW-0418">Kinase</keyword>
<evidence type="ECO:0000256" key="13">
    <source>
        <dbReference type="ARBA" id="ARBA00023012"/>
    </source>
</evidence>
<keyword evidence="6" id="KW-0597">Phosphoprotein</keyword>
<evidence type="ECO:0000256" key="12">
    <source>
        <dbReference type="ARBA" id="ARBA00022989"/>
    </source>
</evidence>